<reference evidence="3 4" key="1">
    <citation type="journal article" date="2024" name="Commun. Biol.">
        <title>Comparative genomic analysis of thermophilic fungi reveals convergent evolutionary adaptations and gene losses.</title>
        <authorList>
            <person name="Steindorff A.S."/>
            <person name="Aguilar-Pontes M.V."/>
            <person name="Robinson A.J."/>
            <person name="Andreopoulos B."/>
            <person name="LaButti K."/>
            <person name="Kuo A."/>
            <person name="Mondo S."/>
            <person name="Riley R."/>
            <person name="Otillar R."/>
            <person name="Haridas S."/>
            <person name="Lipzen A."/>
            <person name="Grimwood J."/>
            <person name="Schmutz J."/>
            <person name="Clum A."/>
            <person name="Reid I.D."/>
            <person name="Moisan M.C."/>
            <person name="Butler G."/>
            <person name="Nguyen T.T.M."/>
            <person name="Dewar K."/>
            <person name="Conant G."/>
            <person name="Drula E."/>
            <person name="Henrissat B."/>
            <person name="Hansel C."/>
            <person name="Singer S."/>
            <person name="Hutchinson M.I."/>
            <person name="de Vries R.P."/>
            <person name="Natvig D.O."/>
            <person name="Powell A.J."/>
            <person name="Tsang A."/>
            <person name="Grigoriev I.V."/>
        </authorList>
    </citation>
    <scope>NUCLEOTIDE SEQUENCE [LARGE SCALE GENOMIC DNA]</scope>
    <source>
        <strain evidence="3 4">CBS 494.80</strain>
    </source>
</reference>
<evidence type="ECO:0008006" key="5">
    <source>
        <dbReference type="Google" id="ProtNLM"/>
    </source>
</evidence>
<dbReference type="CDD" id="cd02440">
    <property type="entry name" value="AdoMet_MTases"/>
    <property type="match status" value="1"/>
</dbReference>
<dbReference type="Gene3D" id="3.40.50.150">
    <property type="entry name" value="Vaccinia Virus protein VP39"/>
    <property type="match status" value="1"/>
</dbReference>
<sequence length="258" mass="27672">MADSGTSAGAAVYNALFLRFVYDHLVLGFYCSFVWRCSSRKLRSFYGLKVAGAGDRSSTSKGPDLSGSTTKLRLPPASRLLDCGVGTGYFLEHAPIAGSSEVVLADLNPACLDAARLRTVSTHSGISCEIVKADFLSDDPIEGLTLERVGGTKFDVISVMLLLHCLPGPSSRKAKGLVRLRHLLGDRGVLVGSTVLGRGVRHNALGKFIMFWHNLLGIFDNYTDDVAGFVEPLEGAFQTVKWELCGAMLLFEASGPKA</sequence>
<gene>
    <name evidence="3" type="ORF">VTL71DRAFT_10124</name>
</gene>
<evidence type="ECO:0000313" key="3">
    <source>
        <dbReference type="EMBL" id="KAL2059969.1"/>
    </source>
</evidence>
<name>A0ABR4BQG1_9HELO</name>
<feature type="transmembrane region" description="Helical" evidence="2">
    <location>
        <begin position="12"/>
        <end position="35"/>
    </location>
</feature>
<dbReference type="Pfam" id="PF13489">
    <property type="entry name" value="Methyltransf_23"/>
    <property type="match status" value="1"/>
</dbReference>
<accession>A0ABR4BQG1</accession>
<protein>
    <recommendedName>
        <fullName evidence="5">Methyltransferase domain-containing protein</fullName>
    </recommendedName>
</protein>
<feature type="region of interest" description="Disordered" evidence="1">
    <location>
        <begin position="52"/>
        <end position="71"/>
    </location>
</feature>
<dbReference type="InterPro" id="IPR029063">
    <property type="entry name" value="SAM-dependent_MTases_sf"/>
</dbReference>
<proteinExistence type="predicted"/>
<evidence type="ECO:0000256" key="2">
    <source>
        <dbReference type="SAM" id="Phobius"/>
    </source>
</evidence>
<organism evidence="3 4">
    <name type="scientific">Oculimacula yallundae</name>
    <dbReference type="NCBI Taxonomy" id="86028"/>
    <lineage>
        <taxon>Eukaryota</taxon>
        <taxon>Fungi</taxon>
        <taxon>Dikarya</taxon>
        <taxon>Ascomycota</taxon>
        <taxon>Pezizomycotina</taxon>
        <taxon>Leotiomycetes</taxon>
        <taxon>Helotiales</taxon>
        <taxon>Ploettnerulaceae</taxon>
        <taxon>Oculimacula</taxon>
    </lineage>
</organism>
<evidence type="ECO:0000256" key="1">
    <source>
        <dbReference type="SAM" id="MobiDB-lite"/>
    </source>
</evidence>
<keyword evidence="2" id="KW-0812">Transmembrane</keyword>
<keyword evidence="2" id="KW-0472">Membrane</keyword>
<feature type="compositionally biased region" description="Polar residues" evidence="1">
    <location>
        <begin position="56"/>
        <end position="71"/>
    </location>
</feature>
<evidence type="ECO:0000313" key="4">
    <source>
        <dbReference type="Proteomes" id="UP001595075"/>
    </source>
</evidence>
<keyword evidence="4" id="KW-1185">Reference proteome</keyword>
<keyword evidence="2" id="KW-1133">Transmembrane helix</keyword>
<comment type="caution">
    <text evidence="3">The sequence shown here is derived from an EMBL/GenBank/DDBJ whole genome shotgun (WGS) entry which is preliminary data.</text>
</comment>
<dbReference type="EMBL" id="JAZHXI010000025">
    <property type="protein sequence ID" value="KAL2059969.1"/>
    <property type="molecule type" value="Genomic_DNA"/>
</dbReference>
<dbReference type="SUPFAM" id="SSF53335">
    <property type="entry name" value="S-adenosyl-L-methionine-dependent methyltransferases"/>
    <property type="match status" value="1"/>
</dbReference>
<dbReference type="Proteomes" id="UP001595075">
    <property type="component" value="Unassembled WGS sequence"/>
</dbReference>